<dbReference type="AlphaFoldDB" id="A0A6B0UYP6"/>
<protein>
    <submittedName>
        <fullName evidence="2">Putative secreted protein</fullName>
    </submittedName>
</protein>
<name>A0A6B0UYP6_IXORI</name>
<evidence type="ECO:0000256" key="1">
    <source>
        <dbReference type="SAM" id="MobiDB-lite"/>
    </source>
</evidence>
<organism evidence="2">
    <name type="scientific">Ixodes ricinus</name>
    <name type="common">Common tick</name>
    <name type="synonym">Acarus ricinus</name>
    <dbReference type="NCBI Taxonomy" id="34613"/>
    <lineage>
        <taxon>Eukaryota</taxon>
        <taxon>Metazoa</taxon>
        <taxon>Ecdysozoa</taxon>
        <taxon>Arthropoda</taxon>
        <taxon>Chelicerata</taxon>
        <taxon>Arachnida</taxon>
        <taxon>Acari</taxon>
        <taxon>Parasitiformes</taxon>
        <taxon>Ixodida</taxon>
        <taxon>Ixodoidea</taxon>
        <taxon>Ixodidae</taxon>
        <taxon>Ixodinae</taxon>
        <taxon>Ixodes</taxon>
    </lineage>
</organism>
<feature type="region of interest" description="Disordered" evidence="1">
    <location>
        <begin position="31"/>
        <end position="83"/>
    </location>
</feature>
<evidence type="ECO:0000313" key="2">
    <source>
        <dbReference type="EMBL" id="MXU95017.1"/>
    </source>
</evidence>
<accession>A0A6B0UYP6</accession>
<dbReference type="EMBL" id="GIFC01012934">
    <property type="protein sequence ID" value="MXU95017.1"/>
    <property type="molecule type" value="Transcribed_RNA"/>
</dbReference>
<feature type="compositionally biased region" description="Low complexity" evidence="1">
    <location>
        <begin position="31"/>
        <end position="73"/>
    </location>
</feature>
<reference evidence="2" key="1">
    <citation type="submission" date="2019-12" db="EMBL/GenBank/DDBJ databases">
        <title>An insight into the sialome of adult female Ixodes ricinus ticks feeding for 6 days.</title>
        <authorList>
            <person name="Perner J."/>
            <person name="Ribeiro J.M.C."/>
        </authorList>
    </citation>
    <scope>NUCLEOTIDE SEQUENCE</scope>
    <source>
        <strain evidence="2">Semi-engorged</strain>
        <tissue evidence="2">Salivary glands</tissue>
    </source>
</reference>
<proteinExistence type="predicted"/>
<sequence>MSVRWRDPYRGGGSIIIIIIVTAAYGGAPSTAAASAGGSSSEARGANNRVPRTGSTAGARGSARSLGAVAGGSPPMHGDAAARKAQAATRRHKSATALFKGVSRVHPFIHLCKWQPARRRLPIVRSERRERTTKLINTGCIVDGTTKSAVQGRIAGHGERCLAISTETANHAAARE</sequence>